<sequence>MRFKDGAEFYTVEQLSPRREKTPEGFLLCKDVPISRVGEFDYTPLETGIAGKGGKVVMSRSEAELFKPETMASFEGKPVVIGHGQFADPDNWRKISIGHVQNVRRGEGDQSSLLLADLLLQDAEGIRLVEDGRLTEVSCGYDAKAIDDGDGRGHQEGIVGNHLALVEKARCGEICKIGDGFMKPKSWKNALRRFFKDGDEEGFNECLDSVEANPVGDDGQGEPAPAPTAEERLDAIEKSVAALTEKVTAMEKPTADEEPPEPQEGAEGNEGGEADPDAEIVADEEVEQVMADADELAPGIAKPQGDGEGGKFTRGLVGRIKRNALKLSGNKTFGDSATLDGQALDVAFKAAVLLARSKNNPTARGFGDGGQQTPARPSNSELNTKYKTFWEGK</sequence>
<evidence type="ECO:0008006" key="3">
    <source>
        <dbReference type="Google" id="ProtNLM"/>
    </source>
</evidence>
<reference evidence="2" key="1">
    <citation type="journal article" date="2021" name="Proc. Natl. Acad. Sci. U.S.A.">
        <title>A Catalog of Tens of Thousands of Viruses from Human Metagenomes Reveals Hidden Associations with Chronic Diseases.</title>
        <authorList>
            <person name="Tisza M.J."/>
            <person name="Buck C.B."/>
        </authorList>
    </citation>
    <scope>NUCLEOTIDE SEQUENCE</scope>
    <source>
        <strain evidence="2">CtK7P4</strain>
    </source>
</reference>
<organism evidence="2">
    <name type="scientific">Myoviridae sp. ctK7P4</name>
    <dbReference type="NCBI Taxonomy" id="2825080"/>
    <lineage>
        <taxon>Viruses</taxon>
        <taxon>Duplodnaviria</taxon>
        <taxon>Heunggongvirae</taxon>
        <taxon>Uroviricota</taxon>
        <taxon>Caudoviricetes</taxon>
    </lineage>
</organism>
<feature type="compositionally biased region" description="Polar residues" evidence="1">
    <location>
        <begin position="371"/>
        <end position="386"/>
    </location>
</feature>
<proteinExistence type="predicted"/>
<dbReference type="InterPro" id="IPR016913">
    <property type="entry name" value="UCP029215"/>
</dbReference>
<feature type="region of interest" description="Disordered" evidence="1">
    <location>
        <begin position="360"/>
        <end position="393"/>
    </location>
</feature>
<accession>A0A8S5QIA9</accession>
<protein>
    <recommendedName>
        <fullName evidence="3">DUF2213 domain-containing protein</fullName>
    </recommendedName>
</protein>
<name>A0A8S5QIA9_9CAUD</name>
<dbReference type="EMBL" id="BK015663">
    <property type="protein sequence ID" value="DAE18792.1"/>
    <property type="molecule type" value="Genomic_DNA"/>
</dbReference>
<feature type="region of interest" description="Disordered" evidence="1">
    <location>
        <begin position="249"/>
        <end position="275"/>
    </location>
</feature>
<evidence type="ECO:0000256" key="1">
    <source>
        <dbReference type="SAM" id="MobiDB-lite"/>
    </source>
</evidence>
<dbReference type="Pfam" id="PF09979">
    <property type="entry name" value="DUF2213"/>
    <property type="match status" value="1"/>
</dbReference>
<evidence type="ECO:0000313" key="2">
    <source>
        <dbReference type="EMBL" id="DAE18792.1"/>
    </source>
</evidence>